<dbReference type="GO" id="GO:0003677">
    <property type="term" value="F:DNA binding"/>
    <property type="evidence" value="ECO:0007669"/>
    <property type="project" value="UniProtKB-UniRule"/>
</dbReference>
<feature type="DNA-binding region" description="OmpR/PhoB-type" evidence="2">
    <location>
        <begin position="1"/>
        <end position="103"/>
    </location>
</feature>
<name>A0A1X3RS86_9GAMM</name>
<dbReference type="InterPro" id="IPR036388">
    <property type="entry name" value="WH-like_DNA-bd_sf"/>
</dbReference>
<protein>
    <recommendedName>
        <fullName evidence="4">OmpR/PhoB-type domain-containing protein</fullName>
    </recommendedName>
</protein>
<evidence type="ECO:0000256" key="3">
    <source>
        <dbReference type="SAM" id="Phobius"/>
    </source>
</evidence>
<reference evidence="5 6" key="1">
    <citation type="submission" date="2016-02" db="EMBL/GenBank/DDBJ databases">
        <title>Species-wide whole genome sequencing reveals diversity, host range in Lonsdalea quercina.</title>
        <authorList>
            <person name="Li Y."/>
        </authorList>
    </citation>
    <scope>NUCLEOTIDE SEQUENCE [LARGE SCALE GENOMIC DNA]</scope>
    <source>
        <strain evidence="5 6">LMG 26264</strain>
    </source>
</reference>
<organism evidence="5 6">
    <name type="scientific">Lonsdalea iberica</name>
    <dbReference type="NCBI Taxonomy" id="1082703"/>
    <lineage>
        <taxon>Bacteria</taxon>
        <taxon>Pseudomonadati</taxon>
        <taxon>Pseudomonadota</taxon>
        <taxon>Gammaproteobacteria</taxon>
        <taxon>Enterobacterales</taxon>
        <taxon>Pectobacteriaceae</taxon>
        <taxon>Lonsdalea</taxon>
    </lineage>
</organism>
<dbReference type="SMART" id="SM00862">
    <property type="entry name" value="Trans_reg_C"/>
    <property type="match status" value="1"/>
</dbReference>
<evidence type="ECO:0000259" key="4">
    <source>
        <dbReference type="PROSITE" id="PS51755"/>
    </source>
</evidence>
<feature type="transmembrane region" description="Helical" evidence="3">
    <location>
        <begin position="132"/>
        <end position="155"/>
    </location>
</feature>
<dbReference type="Pfam" id="PF00486">
    <property type="entry name" value="Trans_reg_C"/>
    <property type="match status" value="1"/>
</dbReference>
<feature type="domain" description="OmpR/PhoB-type" evidence="4">
    <location>
        <begin position="1"/>
        <end position="103"/>
    </location>
</feature>
<dbReference type="GO" id="GO:0006355">
    <property type="term" value="P:regulation of DNA-templated transcription"/>
    <property type="evidence" value="ECO:0007669"/>
    <property type="project" value="InterPro"/>
</dbReference>
<proteinExistence type="predicted"/>
<dbReference type="OrthoDB" id="5801519at2"/>
<keyword evidence="3" id="KW-0812">Transmembrane</keyword>
<evidence type="ECO:0000256" key="1">
    <source>
        <dbReference type="ARBA" id="ARBA00023125"/>
    </source>
</evidence>
<keyword evidence="3" id="KW-1133">Transmembrane helix</keyword>
<keyword evidence="3" id="KW-0472">Membrane</keyword>
<accession>A0A1X3RS86</accession>
<dbReference type="SUPFAM" id="SSF46894">
    <property type="entry name" value="C-terminal effector domain of the bipartite response regulators"/>
    <property type="match status" value="1"/>
</dbReference>
<dbReference type="Proteomes" id="UP000194020">
    <property type="component" value="Unassembled WGS sequence"/>
</dbReference>
<comment type="caution">
    <text evidence="5">The sequence shown here is derived from an EMBL/GenBank/DDBJ whole genome shotgun (WGS) entry which is preliminary data.</text>
</comment>
<dbReference type="Gene3D" id="1.10.10.10">
    <property type="entry name" value="Winged helix-like DNA-binding domain superfamily/Winged helix DNA-binding domain"/>
    <property type="match status" value="1"/>
</dbReference>
<dbReference type="CDD" id="cd00383">
    <property type="entry name" value="trans_reg_C"/>
    <property type="match status" value="1"/>
</dbReference>
<evidence type="ECO:0000313" key="6">
    <source>
        <dbReference type="Proteomes" id="UP000194020"/>
    </source>
</evidence>
<dbReference type="InterPro" id="IPR016032">
    <property type="entry name" value="Sig_transdc_resp-reg_C-effctor"/>
</dbReference>
<dbReference type="InterPro" id="IPR001867">
    <property type="entry name" value="OmpR/PhoB-type_DNA-bd"/>
</dbReference>
<dbReference type="EMBL" id="LUTP01000030">
    <property type="protein sequence ID" value="OSN04693.1"/>
    <property type="molecule type" value="Genomic_DNA"/>
</dbReference>
<evidence type="ECO:0000256" key="2">
    <source>
        <dbReference type="PROSITE-ProRule" id="PRU01091"/>
    </source>
</evidence>
<dbReference type="AlphaFoldDB" id="A0A1X3RS86"/>
<dbReference type="RefSeq" id="WP_094109836.1">
    <property type="nucleotide sequence ID" value="NZ_LUTP01000030.1"/>
</dbReference>
<evidence type="ECO:0000313" key="5">
    <source>
        <dbReference type="EMBL" id="OSN04693.1"/>
    </source>
</evidence>
<gene>
    <name evidence="5" type="ORF">AU511_11890</name>
</gene>
<dbReference type="PROSITE" id="PS51755">
    <property type="entry name" value="OMPR_PHOB"/>
    <property type="match status" value="1"/>
</dbReference>
<keyword evidence="1 2" id="KW-0238">DNA-binding</keyword>
<dbReference type="GO" id="GO:0000160">
    <property type="term" value="P:phosphorelay signal transduction system"/>
    <property type="evidence" value="ECO:0007669"/>
    <property type="project" value="InterPro"/>
</dbReference>
<sequence>MIYLINNSVVFTEKDNTLAWVNRPEEAISLSQPVAKLLKVLLINPGIALSKEYLLTEVLEKNSLAPSVNNLNNYISLLRKSLREYDLAGLLVTVPKIGIMFNTLDIEVTDDAPQDTPPQRIEIKRTTHKKQFLFIVGLSAVVFSLFFMFIFSTVLPNREIFRDDKITSCHFSYLDDDSLNDGFPEKYHYLCRDDVNLYYFSRKITIPKIATREETIIISCKKEGKRCSTYVFINN</sequence>